<evidence type="ECO:0000256" key="2">
    <source>
        <dbReference type="ARBA" id="ARBA00004766"/>
    </source>
</evidence>
<name>A0A0J8DBE2_CLOCY</name>
<dbReference type="PANTHER" id="PTHR21499:SF67">
    <property type="entry name" value="ASPARTOKINASE 3"/>
    <property type="match status" value="1"/>
</dbReference>
<dbReference type="PIRSF" id="PIRSF000726">
    <property type="entry name" value="Asp_kin"/>
    <property type="match status" value="1"/>
</dbReference>
<keyword evidence="18" id="KW-1185">Reference proteome</keyword>
<evidence type="ECO:0000256" key="8">
    <source>
        <dbReference type="ARBA" id="ARBA00022777"/>
    </source>
</evidence>
<sequence length="438" mass="48069">MAVKVAKFGGSSLANSEQFKKVYNIIQMDKDRKYVVPSAFGKRSSDDTKITDLLLLCGTHAENNKPFDDVFSIIENRCLDIVKELDLDLDMTPYLKEIKDTISTNASKEYAASRGEYMSGIILSKLLGYEFIDAAEVIRFEKSGQLDYETTIALLKKKLSKAPNAVIPGFYGATGSGRIVTFSRGGSDVTGALVAQAVDASVYENFTDVCGLLMTNPCIVENPKPIEKVTYRELRELAYMGATVIHEDAIRPVRDAAIPLNIRNTNDPSHPGTMIVGDVEQNASAGTITGIAGKKDFTVIAIEQSYMNSHVGYAQKILSILADFDVSFECMPSGIDNISLVIESSYLEGKLYDIVEQIRLQCNPDSVEVYPNMALIATVGRGMIYMPGMSSKLFSSLYNSGVNIRMINQGSSEINIIVGVENDDFEKAIRSIYDAFVE</sequence>
<dbReference type="GO" id="GO:0004072">
    <property type="term" value="F:aspartate kinase activity"/>
    <property type="evidence" value="ECO:0007669"/>
    <property type="project" value="UniProtKB-EC"/>
</dbReference>
<dbReference type="SUPFAM" id="SSF53633">
    <property type="entry name" value="Carbamate kinase-like"/>
    <property type="match status" value="1"/>
</dbReference>
<dbReference type="STRING" id="1121307.CLCY_6c00330"/>
<comment type="pathway">
    <text evidence="2 15">Amino-acid biosynthesis; L-lysine biosynthesis via DAP pathway; (S)-tetrahydrodipicolinate from L-aspartate: step 1/4.</text>
</comment>
<dbReference type="Gene3D" id="3.40.1160.10">
    <property type="entry name" value="Acetylglutamate kinase-like"/>
    <property type="match status" value="1"/>
</dbReference>
<dbReference type="Pfam" id="PF00696">
    <property type="entry name" value="AA_kinase"/>
    <property type="match status" value="1"/>
</dbReference>
<keyword evidence="6 14" id="KW-0808">Transferase</keyword>
<dbReference type="Gene3D" id="3.30.2130.10">
    <property type="entry name" value="VC0802-like"/>
    <property type="match status" value="1"/>
</dbReference>
<dbReference type="InterPro" id="IPR045865">
    <property type="entry name" value="ACT-like_dom_sf"/>
</dbReference>
<feature type="binding site" evidence="13">
    <location>
        <begin position="207"/>
        <end position="208"/>
    </location>
    <ligand>
        <name>ATP</name>
        <dbReference type="ChEBI" id="CHEBI:30616"/>
    </ligand>
</feature>
<evidence type="ECO:0000256" key="14">
    <source>
        <dbReference type="RuleBase" id="RU003448"/>
    </source>
</evidence>
<dbReference type="Pfam" id="PF22468">
    <property type="entry name" value="ACT_9"/>
    <property type="match status" value="1"/>
</dbReference>
<dbReference type="GO" id="GO:0005524">
    <property type="term" value="F:ATP binding"/>
    <property type="evidence" value="ECO:0007669"/>
    <property type="project" value="UniProtKB-KW"/>
</dbReference>
<dbReference type="GO" id="GO:0019877">
    <property type="term" value="P:diaminopimelate biosynthetic process"/>
    <property type="evidence" value="ECO:0007669"/>
    <property type="project" value="UniProtKB-KW"/>
</dbReference>
<evidence type="ECO:0000259" key="16">
    <source>
        <dbReference type="PROSITE" id="PS51671"/>
    </source>
</evidence>
<evidence type="ECO:0000256" key="12">
    <source>
        <dbReference type="ARBA" id="ARBA00047872"/>
    </source>
</evidence>
<dbReference type="EMBL" id="LFVU01000002">
    <property type="protein sequence ID" value="KMT23152.1"/>
    <property type="molecule type" value="Genomic_DNA"/>
</dbReference>
<feature type="binding site" evidence="13">
    <location>
        <begin position="7"/>
        <end position="10"/>
    </location>
    <ligand>
        <name>ATP</name>
        <dbReference type="ChEBI" id="CHEBI:30616"/>
    </ligand>
</feature>
<evidence type="ECO:0000313" key="17">
    <source>
        <dbReference type="EMBL" id="KMT23152.1"/>
    </source>
</evidence>
<dbReference type="NCBIfam" id="TIGR00657">
    <property type="entry name" value="asp_kinases"/>
    <property type="match status" value="1"/>
</dbReference>
<comment type="catalytic activity">
    <reaction evidence="12 14">
        <text>L-aspartate + ATP = 4-phospho-L-aspartate + ADP</text>
        <dbReference type="Rhea" id="RHEA:23776"/>
        <dbReference type="ChEBI" id="CHEBI:29991"/>
        <dbReference type="ChEBI" id="CHEBI:30616"/>
        <dbReference type="ChEBI" id="CHEBI:57535"/>
        <dbReference type="ChEBI" id="CHEBI:456216"/>
        <dbReference type="EC" id="2.7.2.4"/>
    </reaction>
</comment>
<dbReference type="AlphaFoldDB" id="A0A0J8DBE2"/>
<dbReference type="GO" id="GO:0009089">
    <property type="term" value="P:lysine biosynthetic process via diaminopimelate"/>
    <property type="evidence" value="ECO:0007669"/>
    <property type="project" value="UniProtKB-UniPathway"/>
</dbReference>
<evidence type="ECO:0000256" key="11">
    <source>
        <dbReference type="ARBA" id="ARBA00023154"/>
    </source>
</evidence>
<keyword evidence="7 13" id="KW-0547">Nucleotide-binding</keyword>
<comment type="pathway">
    <text evidence="3 15">Amino-acid biosynthesis; L-methionine biosynthesis via de novo pathway; L-homoserine from L-aspartate: step 1/3.</text>
</comment>
<comment type="function">
    <text evidence="1">Catalyzes the phosphorylation of the beta-carboxyl group of aspartic acid with ATP to yield 4-phospho-L-aspartate, which is involved in the branched biosynthetic pathway leading to the biosynthesis of amino acids threonine, isoleucine and methionine.</text>
</comment>
<dbReference type="PANTHER" id="PTHR21499">
    <property type="entry name" value="ASPARTATE KINASE"/>
    <property type="match status" value="1"/>
</dbReference>
<dbReference type="SUPFAM" id="SSF55021">
    <property type="entry name" value="ACT-like"/>
    <property type="match status" value="2"/>
</dbReference>
<dbReference type="InterPro" id="IPR001048">
    <property type="entry name" value="Asp/Glu/Uridylate_kinase"/>
</dbReference>
<evidence type="ECO:0000256" key="5">
    <source>
        <dbReference type="ARBA" id="ARBA00010122"/>
    </source>
</evidence>
<keyword evidence="8 14" id="KW-0418">Kinase</keyword>
<evidence type="ECO:0000256" key="7">
    <source>
        <dbReference type="ARBA" id="ARBA00022741"/>
    </source>
</evidence>
<dbReference type="CDD" id="cd04916">
    <property type="entry name" value="ACT_AKiii-YclM-BS_2"/>
    <property type="match status" value="1"/>
</dbReference>
<evidence type="ECO:0000256" key="4">
    <source>
        <dbReference type="ARBA" id="ARBA00005139"/>
    </source>
</evidence>
<comment type="pathway">
    <text evidence="4 15">Amino-acid biosynthesis; L-threonine biosynthesis; L-threonine from L-aspartate: step 1/5.</text>
</comment>
<dbReference type="InterPro" id="IPR002912">
    <property type="entry name" value="ACT_dom"/>
</dbReference>
<keyword evidence="10" id="KW-0220">Diaminopimelate biosynthesis</keyword>
<feature type="domain" description="ACT" evidence="16">
    <location>
        <begin position="378"/>
        <end position="438"/>
    </location>
</feature>
<dbReference type="PATRIC" id="fig|1121307.3.peg.2162"/>
<dbReference type="GO" id="GO:0005829">
    <property type="term" value="C:cytosol"/>
    <property type="evidence" value="ECO:0007669"/>
    <property type="project" value="TreeGrafter"/>
</dbReference>
<dbReference type="UniPathway" id="UPA00034">
    <property type="reaction ID" value="UER00015"/>
</dbReference>
<dbReference type="UniPathway" id="UPA00050">
    <property type="reaction ID" value="UER00461"/>
</dbReference>
<keyword evidence="9 13" id="KW-0067">ATP-binding</keyword>
<dbReference type="PROSITE" id="PS00324">
    <property type="entry name" value="ASPARTOKINASE"/>
    <property type="match status" value="1"/>
</dbReference>
<feature type="binding site" evidence="13">
    <location>
        <position position="116"/>
    </location>
    <ligand>
        <name>substrate</name>
    </ligand>
</feature>
<feature type="binding site" evidence="13">
    <location>
        <position position="51"/>
    </location>
    <ligand>
        <name>substrate</name>
    </ligand>
</feature>
<comment type="caution">
    <text evidence="17">The sequence shown here is derived from an EMBL/GenBank/DDBJ whole genome shotgun (WGS) entry which is preliminary data.</text>
</comment>
<dbReference type="InterPro" id="IPR036393">
    <property type="entry name" value="AceGlu_kinase-like_sf"/>
</dbReference>
<dbReference type="GO" id="GO:0009088">
    <property type="term" value="P:threonine biosynthetic process"/>
    <property type="evidence" value="ECO:0007669"/>
    <property type="project" value="UniProtKB-UniPathway"/>
</dbReference>
<evidence type="ECO:0000256" key="9">
    <source>
        <dbReference type="ARBA" id="ARBA00022840"/>
    </source>
</evidence>
<evidence type="ECO:0000256" key="13">
    <source>
        <dbReference type="PIRSR" id="PIRSR000726-1"/>
    </source>
</evidence>
<dbReference type="FunFam" id="3.30.2130.10:FF:000001">
    <property type="entry name" value="Bifunctional aspartokinase/homoserine dehydrogenase"/>
    <property type="match status" value="1"/>
</dbReference>
<dbReference type="Proteomes" id="UP000036756">
    <property type="component" value="Unassembled WGS sequence"/>
</dbReference>
<dbReference type="EC" id="2.7.2.4" evidence="14"/>
<evidence type="ECO:0000256" key="3">
    <source>
        <dbReference type="ARBA" id="ARBA00004986"/>
    </source>
</evidence>
<comment type="similarity">
    <text evidence="5 14">Belongs to the aspartokinase family.</text>
</comment>
<reference evidence="17 18" key="1">
    <citation type="submission" date="2015-06" db="EMBL/GenBank/DDBJ databases">
        <title>Draft genome sequence of the purine-degrading Clostridium cylindrosporum HC-1 (DSM 605).</title>
        <authorList>
            <person name="Poehlein A."/>
            <person name="Schiel-Bengelsdorf B."/>
            <person name="Bengelsdorf F."/>
            <person name="Daniel R."/>
            <person name="Duerre P."/>
        </authorList>
    </citation>
    <scope>NUCLEOTIDE SEQUENCE [LARGE SCALE GENOMIC DNA]</scope>
    <source>
        <strain evidence="17 18">DSM 605</strain>
    </source>
</reference>
<accession>A0A0J8DBE2</accession>
<dbReference type="InterPro" id="IPR005260">
    <property type="entry name" value="Asp_kin_monofn"/>
</dbReference>
<dbReference type="PROSITE" id="PS51671">
    <property type="entry name" value="ACT"/>
    <property type="match status" value="1"/>
</dbReference>
<dbReference type="RefSeq" id="WP_048569238.1">
    <property type="nucleotide sequence ID" value="NZ_LFVU01000002.1"/>
</dbReference>
<dbReference type="GO" id="GO:0009090">
    <property type="term" value="P:homoserine biosynthetic process"/>
    <property type="evidence" value="ECO:0007669"/>
    <property type="project" value="TreeGrafter"/>
</dbReference>
<evidence type="ECO:0000256" key="1">
    <source>
        <dbReference type="ARBA" id="ARBA00003121"/>
    </source>
</evidence>
<keyword evidence="11" id="KW-0457">Lysine biosynthesis</keyword>
<evidence type="ECO:0000313" key="18">
    <source>
        <dbReference type="Proteomes" id="UP000036756"/>
    </source>
</evidence>
<dbReference type="OrthoDB" id="9799110at2"/>
<organism evidence="17 18">
    <name type="scientific">Clostridium cylindrosporum DSM 605</name>
    <dbReference type="NCBI Taxonomy" id="1121307"/>
    <lineage>
        <taxon>Bacteria</taxon>
        <taxon>Bacillati</taxon>
        <taxon>Bacillota</taxon>
        <taxon>Clostridia</taxon>
        <taxon>Eubacteriales</taxon>
        <taxon>Clostridiaceae</taxon>
        <taxon>Clostridium</taxon>
    </lineage>
</organism>
<dbReference type="InterPro" id="IPR018042">
    <property type="entry name" value="Aspartate_kinase_CS"/>
</dbReference>
<gene>
    <name evidence="17" type="primary">yclM</name>
    <name evidence="17" type="ORF">CLCY_6c00330</name>
</gene>
<dbReference type="UniPathway" id="UPA00051">
    <property type="reaction ID" value="UER00462"/>
</dbReference>
<evidence type="ECO:0000256" key="10">
    <source>
        <dbReference type="ARBA" id="ARBA00022915"/>
    </source>
</evidence>
<protein>
    <recommendedName>
        <fullName evidence="14">Aspartokinase</fullName>
        <ecNumber evidence="14">2.7.2.4</ecNumber>
    </recommendedName>
</protein>
<evidence type="ECO:0000256" key="6">
    <source>
        <dbReference type="ARBA" id="ARBA00022679"/>
    </source>
</evidence>
<evidence type="ECO:0000256" key="15">
    <source>
        <dbReference type="RuleBase" id="RU004249"/>
    </source>
</evidence>
<proteinExistence type="inferred from homology"/>
<dbReference type="NCBIfam" id="NF006540">
    <property type="entry name" value="PRK09034.1"/>
    <property type="match status" value="1"/>
</dbReference>
<dbReference type="InterPro" id="IPR001341">
    <property type="entry name" value="Asp_kinase"/>
</dbReference>
<dbReference type="InterPro" id="IPR054352">
    <property type="entry name" value="ACT_Aspartokinase"/>
</dbReference>
<keyword evidence="15" id="KW-0028">Amino-acid biosynthesis</keyword>